<proteinExistence type="predicted"/>
<protein>
    <recommendedName>
        <fullName evidence="4">STAS domain-containing protein</fullName>
    </recommendedName>
</protein>
<sequence>MPGPKAPVHGPPDRRSESPTVFAQSVGATSGTRRGFDGPSLKLVLAVRIRSDLTGFGRELRVRGGRPCRIHAPYGEGTPPRRRRLTYEPARLVLDTALSSIIVDLTDLRFLDVGGARALNEARMLCSTAMRTSENAGQRAPWNVEY</sequence>
<evidence type="ECO:0008006" key="4">
    <source>
        <dbReference type="Google" id="ProtNLM"/>
    </source>
</evidence>
<name>A0ABP3EM45_9ACTN</name>
<dbReference type="Proteomes" id="UP001500967">
    <property type="component" value="Unassembled WGS sequence"/>
</dbReference>
<feature type="region of interest" description="Disordered" evidence="1">
    <location>
        <begin position="1"/>
        <end position="34"/>
    </location>
</feature>
<organism evidence="2 3">
    <name type="scientific">Cryptosporangium japonicum</name>
    <dbReference type="NCBI Taxonomy" id="80872"/>
    <lineage>
        <taxon>Bacteria</taxon>
        <taxon>Bacillati</taxon>
        <taxon>Actinomycetota</taxon>
        <taxon>Actinomycetes</taxon>
        <taxon>Cryptosporangiales</taxon>
        <taxon>Cryptosporangiaceae</taxon>
        <taxon>Cryptosporangium</taxon>
    </lineage>
</organism>
<evidence type="ECO:0000256" key="1">
    <source>
        <dbReference type="SAM" id="MobiDB-lite"/>
    </source>
</evidence>
<gene>
    <name evidence="2" type="ORF">GCM10009539_61170</name>
</gene>
<dbReference type="EMBL" id="BAAAGX010000025">
    <property type="protein sequence ID" value="GAA0266172.1"/>
    <property type="molecule type" value="Genomic_DNA"/>
</dbReference>
<keyword evidence="3" id="KW-1185">Reference proteome</keyword>
<feature type="compositionally biased region" description="Polar residues" evidence="1">
    <location>
        <begin position="18"/>
        <end position="32"/>
    </location>
</feature>
<reference evidence="3" key="1">
    <citation type="journal article" date="2019" name="Int. J. Syst. Evol. Microbiol.">
        <title>The Global Catalogue of Microorganisms (GCM) 10K type strain sequencing project: providing services to taxonomists for standard genome sequencing and annotation.</title>
        <authorList>
            <consortium name="The Broad Institute Genomics Platform"/>
            <consortium name="The Broad Institute Genome Sequencing Center for Infectious Disease"/>
            <person name="Wu L."/>
            <person name="Ma J."/>
        </authorList>
    </citation>
    <scope>NUCLEOTIDE SEQUENCE [LARGE SCALE GENOMIC DNA]</scope>
    <source>
        <strain evidence="3">JCM 10425</strain>
    </source>
</reference>
<accession>A0ABP3EM45</accession>
<evidence type="ECO:0000313" key="3">
    <source>
        <dbReference type="Proteomes" id="UP001500967"/>
    </source>
</evidence>
<evidence type="ECO:0000313" key="2">
    <source>
        <dbReference type="EMBL" id="GAA0266172.1"/>
    </source>
</evidence>
<comment type="caution">
    <text evidence="2">The sequence shown here is derived from an EMBL/GenBank/DDBJ whole genome shotgun (WGS) entry which is preliminary data.</text>
</comment>